<dbReference type="GeneID" id="9832714"/>
<dbReference type="STRING" id="70448.Q01F77"/>
<evidence type="ECO:0000313" key="3">
    <source>
        <dbReference type="Proteomes" id="UP000009170"/>
    </source>
</evidence>
<dbReference type="Proteomes" id="UP000009170">
    <property type="component" value="Unassembled WGS sequence"/>
</dbReference>
<dbReference type="SMR" id="Q01F77"/>
<dbReference type="Gene3D" id="3.40.1130.10">
    <property type="entry name" value="Glycerol-3-phosphate (1)-acyltransferase"/>
    <property type="match status" value="1"/>
</dbReference>
<proteinExistence type="predicted"/>
<reference evidence="2 3" key="2">
    <citation type="journal article" date="2014" name="BMC Genomics">
        <title>An improved genome of the model marine alga Ostreococcus tauri unfolds by assessing Illumina de novo assemblies.</title>
        <authorList>
            <person name="Blanc-Mathieu R."/>
            <person name="Verhelst B."/>
            <person name="Derelle E."/>
            <person name="Rombauts S."/>
            <person name="Bouget F.Y."/>
            <person name="Carre I."/>
            <person name="Chateau A."/>
            <person name="Eyre-Walker A."/>
            <person name="Grimsley N."/>
            <person name="Moreau H."/>
            <person name="Piegu B."/>
            <person name="Rivals E."/>
            <person name="Schackwitz W."/>
            <person name="Van de Peer Y."/>
            <person name="Piganeau G."/>
        </authorList>
    </citation>
    <scope>NUCLEOTIDE SEQUENCE [LARGE SCALE GENOMIC DNA]</scope>
    <source>
        <strain evidence="3">OTTH 0595 / CCAP 157/2 / RCC745</strain>
    </source>
</reference>
<reference evidence="3" key="1">
    <citation type="journal article" date="2006" name="Proc. Natl. Acad. Sci. U.S.A.">
        <title>Genome analysis of the smallest free-living eukaryote Ostreococcus tauri unveils many unique features.</title>
        <authorList>
            <person name="Derelle E."/>
            <person name="Ferraz C."/>
            <person name="Rombauts S."/>
            <person name="Rouze P."/>
            <person name="Worden A.Z."/>
            <person name="Robbens S."/>
            <person name="Partensky F."/>
            <person name="Degroeve S."/>
            <person name="Echeynie S."/>
            <person name="Cooke R."/>
            <person name="Saeys Y."/>
            <person name="Wuyts J."/>
            <person name="Jabbari K."/>
            <person name="Bowler C."/>
            <person name="Panaud O."/>
            <person name="Piegu B."/>
            <person name="Ball S.G."/>
            <person name="Ral J.-P."/>
            <person name="Bouget F.-Y."/>
            <person name="Piganeau G."/>
            <person name="De Baets B."/>
            <person name="Picard A."/>
            <person name="Delseny M."/>
            <person name="Demaille J."/>
            <person name="Van de Peer Y."/>
            <person name="Moreau H."/>
        </authorList>
    </citation>
    <scope>NUCLEOTIDE SEQUENCE [LARGE SCALE GENOMIC DNA]</scope>
    <source>
        <strain evidence="3">OTTH 0595 / CCAP 157/2 / RCC745</strain>
    </source>
</reference>
<accession>Q01F77</accession>
<dbReference type="FunCoup" id="Q01F77">
    <property type="interactions" value="549"/>
</dbReference>
<dbReference type="Pfam" id="PF01553">
    <property type="entry name" value="Acyltransferase"/>
    <property type="match status" value="1"/>
</dbReference>
<gene>
    <name evidence="2" type="ORF">OT_ostta02g00340</name>
</gene>
<protein>
    <submittedName>
        <fullName evidence="2">Glycerol-3-phosphate O-acyltransferase,chloroplast</fullName>
    </submittedName>
</protein>
<dbReference type="KEGG" id="ota:OT_ostta02g00340"/>
<keyword evidence="3" id="KW-1185">Reference proteome</keyword>
<dbReference type="RefSeq" id="XP_003074766.1">
    <property type="nucleotide sequence ID" value="XM_003074718.1"/>
</dbReference>
<dbReference type="GO" id="GO:0004366">
    <property type="term" value="F:glycerol-3-phosphate O-acyltransferase activity"/>
    <property type="evidence" value="ECO:0007669"/>
    <property type="project" value="InterPro"/>
</dbReference>
<dbReference type="InterPro" id="IPR016222">
    <property type="entry name" value="G3P_O-acylTrfase_chlp"/>
</dbReference>
<evidence type="ECO:0000259" key="1">
    <source>
        <dbReference type="Pfam" id="PF01553"/>
    </source>
</evidence>
<dbReference type="PANTHER" id="PTHR35695:SF1">
    <property type="entry name" value="GLYCEROL-3-PHOSPHATE ACYLTRANSFERASE, CHLOROPLASTIC"/>
    <property type="match status" value="1"/>
</dbReference>
<comment type="caution">
    <text evidence="2">The sequence shown here is derived from an EMBL/GenBank/DDBJ whole genome shotgun (WGS) entry which is preliminary data.</text>
</comment>
<dbReference type="InterPro" id="IPR002123">
    <property type="entry name" value="Plipid/glycerol_acylTrfase"/>
</dbReference>
<evidence type="ECO:0000313" key="2">
    <source>
        <dbReference type="EMBL" id="CAL52024.1"/>
    </source>
</evidence>
<sequence length="408" mass="45337">MLCKLTHHSFNESQALKSTPISKRTCKRVTRHVVHASSEQVPVKLRFAQLVVDLAPGEQGLRVLSSAFPDKIKGTFSGLIDSYKAQMAIALGDEAAASKATTYIFKDMVKAYARQLLGTPYEFPSYHRAIRSPYDYFQMANMYIGSLIDYDRSVMRQPERWTTIQSQIDSGENVILFANHQSEGDAAFIPLFTEVTHPGLGQRVTYVAGDRVVSDLLAKPFSMGKDLLCVHSKKHMNDNPKEKSKKMKQNLATVKEMQRLLNKGGMLIWIAPAGGRDRRQADGTLRPDKFDPQAIEMMRKLGTKSSAAKTHYYPFAMATYDIMPPPASSEKQIGEKRIVNYTGVGLALGEEIDVSSFSDSDELSEHVWQKVAAEYDLIKACNIPGAGVCPLPEDSIRPPRAPSVPSFT</sequence>
<name>Q01F77_OSTTA</name>
<dbReference type="GO" id="GO:0009570">
    <property type="term" value="C:chloroplast stroma"/>
    <property type="evidence" value="ECO:0007669"/>
    <property type="project" value="TreeGrafter"/>
</dbReference>
<dbReference type="GO" id="GO:0006655">
    <property type="term" value="P:phosphatidylglycerol biosynthetic process"/>
    <property type="evidence" value="ECO:0007669"/>
    <property type="project" value="TreeGrafter"/>
</dbReference>
<dbReference type="EMBL" id="CAID01000002">
    <property type="protein sequence ID" value="CAL52024.1"/>
    <property type="molecule type" value="Genomic_DNA"/>
</dbReference>
<organism evidence="2 3">
    <name type="scientific">Ostreococcus tauri</name>
    <name type="common">Marine green alga</name>
    <dbReference type="NCBI Taxonomy" id="70448"/>
    <lineage>
        <taxon>Eukaryota</taxon>
        <taxon>Viridiplantae</taxon>
        <taxon>Chlorophyta</taxon>
        <taxon>Mamiellophyceae</taxon>
        <taxon>Mamiellales</taxon>
        <taxon>Bathycoccaceae</taxon>
        <taxon>Ostreococcus</taxon>
    </lineage>
</organism>
<dbReference type="InParanoid" id="Q01F77"/>
<dbReference type="CDD" id="cd07985">
    <property type="entry name" value="LPLAT_GPAT"/>
    <property type="match status" value="1"/>
</dbReference>
<dbReference type="OMA" id="EGRNIIW"/>
<feature type="domain" description="Phospholipid/glycerol acyltransferase" evidence="1">
    <location>
        <begin position="165"/>
        <end position="316"/>
    </location>
</feature>
<dbReference type="OrthoDB" id="524544at2759"/>
<dbReference type="SUPFAM" id="SSF69593">
    <property type="entry name" value="Glycerol-3-phosphate (1)-acyltransferase"/>
    <property type="match status" value="1"/>
</dbReference>
<dbReference type="PANTHER" id="PTHR35695">
    <property type="entry name" value="GLYCEROL-3-PHOSPHATE ACYLTRANSFERASE, CHLOROPLASTIC"/>
    <property type="match status" value="1"/>
</dbReference>
<dbReference type="AlphaFoldDB" id="Q01F77"/>